<proteinExistence type="predicted"/>
<evidence type="ECO:0000313" key="4">
    <source>
        <dbReference type="Proteomes" id="UP000234951"/>
    </source>
</evidence>
<accession>A0A2N5GGX8</accession>
<feature type="domain" description="DUF6431" evidence="1">
    <location>
        <begin position="29"/>
        <end position="98"/>
    </location>
</feature>
<dbReference type="Proteomes" id="UP000235114">
    <property type="component" value="Unassembled WGS sequence"/>
</dbReference>
<evidence type="ECO:0000259" key="1">
    <source>
        <dbReference type="Pfam" id="PF20020"/>
    </source>
</evidence>
<dbReference type="RefSeq" id="WP_101579153.1">
    <property type="nucleotide sequence ID" value="NZ_PGVA01000064.1"/>
</dbReference>
<gene>
    <name evidence="2" type="ORF">CU635_20105</name>
    <name evidence="3" type="ORF">CVD25_20190</name>
</gene>
<dbReference type="EMBL" id="PGVD01000072">
    <property type="protein sequence ID" value="PLR90760.1"/>
    <property type="molecule type" value="Genomic_DNA"/>
</dbReference>
<dbReference type="InterPro" id="IPR045536">
    <property type="entry name" value="DUF6431"/>
</dbReference>
<evidence type="ECO:0000313" key="5">
    <source>
        <dbReference type="Proteomes" id="UP000235114"/>
    </source>
</evidence>
<reference evidence="3 5" key="2">
    <citation type="submission" date="2017-12" db="EMBL/GenBank/DDBJ databases">
        <title>Comparative Functional Genomics of Dry Heat Resistant strains isolated from the Viking Spacecraft.</title>
        <authorList>
            <person name="Seuylemezian A."/>
            <person name="Cooper K."/>
            <person name="Vaishampayan P."/>
        </authorList>
    </citation>
    <scope>NUCLEOTIDE SEQUENCE [LARGE SCALE GENOMIC DNA]</scope>
    <source>
        <strain evidence="3 5">ATCC 29669</strain>
    </source>
</reference>
<evidence type="ECO:0000313" key="2">
    <source>
        <dbReference type="EMBL" id="PLR80005.1"/>
    </source>
</evidence>
<organism evidence="2 4">
    <name type="scientific">Bacillus canaveralius</name>
    <dbReference type="NCBI Taxonomy" id="1403243"/>
    <lineage>
        <taxon>Bacteria</taxon>
        <taxon>Bacillati</taxon>
        <taxon>Bacillota</taxon>
        <taxon>Bacilli</taxon>
        <taxon>Bacillales</taxon>
        <taxon>Bacillaceae</taxon>
        <taxon>Bacillus</taxon>
    </lineage>
</organism>
<keyword evidence="5" id="KW-1185">Reference proteome</keyword>
<reference evidence="2 4" key="1">
    <citation type="submission" date="2017-11" db="EMBL/GenBank/DDBJ databases">
        <title>Comparitive Functional Genomics of Dry Heat Resistant strains isolated from the Viking Spacecraft.</title>
        <authorList>
            <person name="Seuylemezian A."/>
            <person name="Cooper K."/>
            <person name="Vaishampayan P."/>
        </authorList>
    </citation>
    <scope>NUCLEOTIDE SEQUENCE [LARGE SCALE GENOMIC DNA]</scope>
    <source>
        <strain evidence="2 4">M4.6</strain>
    </source>
</reference>
<dbReference type="AlphaFoldDB" id="A0A2N5GGX8"/>
<dbReference type="Pfam" id="PF20020">
    <property type="entry name" value="DUF6431"/>
    <property type="match status" value="1"/>
</dbReference>
<name>A0A2N5GGX8_9BACI</name>
<dbReference type="Proteomes" id="UP000234951">
    <property type="component" value="Unassembled WGS sequence"/>
</dbReference>
<sequence length="176" mass="20620">MIIIHDFGIDLKEYAARGKENDFPILDACPNCKCSAHGNVHRNGYYWRFGVTDEETMKIPICRLRCLVCKKSISVLPDFLIPYFQHTIHTILKGVHQFLQKKKANVSRQLLRFHLIRYYKNLNWIHSFFTDLGQVLGVSKDRKKVATKYIIMILDFGESSFLRRSWGHLSSHFMAN</sequence>
<protein>
    <recommendedName>
        <fullName evidence="1">DUF6431 domain-containing protein</fullName>
    </recommendedName>
</protein>
<dbReference type="EMBL" id="PGVA01000064">
    <property type="protein sequence ID" value="PLR80005.1"/>
    <property type="molecule type" value="Genomic_DNA"/>
</dbReference>
<dbReference type="OrthoDB" id="2867419at2"/>
<evidence type="ECO:0000313" key="3">
    <source>
        <dbReference type="EMBL" id="PLR90760.1"/>
    </source>
</evidence>
<comment type="caution">
    <text evidence="2">The sequence shown here is derived from an EMBL/GenBank/DDBJ whole genome shotgun (WGS) entry which is preliminary data.</text>
</comment>